<evidence type="ECO:0000313" key="3">
    <source>
        <dbReference type="Proteomes" id="UP000220629"/>
    </source>
</evidence>
<keyword evidence="2" id="KW-0614">Plasmid</keyword>
<evidence type="ECO:0000313" key="2">
    <source>
        <dbReference type="EMBL" id="UWX75406.1"/>
    </source>
</evidence>
<gene>
    <name evidence="1" type="ORF">CRM94_16045</name>
    <name evidence="2" type="ORF">NYZ96_35845</name>
</gene>
<proteinExistence type="predicted"/>
<name>A0A2A7SAR1_BURGA</name>
<dbReference type="EMBL" id="CP104217">
    <property type="protein sequence ID" value="UWX75406.1"/>
    <property type="molecule type" value="Genomic_DNA"/>
</dbReference>
<sequence>MKRSPHDLLKDLGLHVPIDGIEIDPNDRYRLATMLTLLGRQMRVDAIAKADLQAMWVGMHGARGHDPGSPATPAQLARLRESLTVTLHQMLGMKAAPAAPVMSKVGAGAAELAGHPYDFAAAYQRDAGLVLHGLLSSTAASLSAEEFSLAVDRLRQLLFGRGPLRVAQIYADFVTLSPLEAFADALRETYRPKRD</sequence>
<dbReference type="Proteomes" id="UP000220629">
    <property type="component" value="Unassembled WGS sequence"/>
</dbReference>
<reference evidence="3" key="2">
    <citation type="submission" date="2017-09" db="EMBL/GenBank/DDBJ databases">
        <title>FDA dAtabase for Regulatory Grade micrObial Sequences (FDA-ARGOS): Supporting development and validation of Infectious Disease Dx tests.</title>
        <authorList>
            <person name="Minogue T."/>
            <person name="Wolcott M."/>
            <person name="Wasieloski L."/>
            <person name="Aguilar W."/>
            <person name="Moore D."/>
            <person name="Tallon L."/>
            <person name="Sadzewicz L."/>
            <person name="Ott S."/>
            <person name="Zhao X."/>
            <person name="Nagaraj S."/>
            <person name="Vavikolanu K."/>
            <person name="Aluvathingal J."/>
            <person name="Nadendla S."/>
            <person name="Sichtig H."/>
        </authorList>
    </citation>
    <scope>NUCLEOTIDE SEQUENCE [LARGE SCALE GENOMIC DNA]</scope>
    <source>
        <strain evidence="3">FDAARGOS_390</strain>
    </source>
</reference>
<accession>A0A2A7SAR1</accession>
<reference evidence="2" key="3">
    <citation type="submission" date="2022-09" db="EMBL/GenBank/DDBJ databases">
        <title>Genomic of Burkholderia gladioli.</title>
        <authorList>
            <person name="Wu H."/>
        </authorList>
    </citation>
    <scope>NUCLEOTIDE SEQUENCE</scope>
    <source>
        <strain evidence="2">ZN-S4</strain>
        <plasmid evidence="2">unnamed2</plasmid>
    </source>
</reference>
<reference evidence="1" key="1">
    <citation type="submission" date="2017-09" db="EMBL/GenBank/DDBJ databases">
        <title>FDA dAtabase for Regulatory Grade micrObial Sequences (FDA-ARGOS): Supporting development and validation of Infectious Disease Dx tests.</title>
        <authorList>
            <person name="Minogue T."/>
            <person name="Wolcott M."/>
            <person name="Wasieloski L."/>
            <person name="Aguilar W."/>
            <person name="Moore D."/>
            <person name="Tallon L.J."/>
            <person name="Sadzewicz L."/>
            <person name="Ott S."/>
            <person name="Zhao X."/>
            <person name="Nagaraj S."/>
            <person name="Vavikolanu K."/>
            <person name="Aluvathingal J."/>
            <person name="Nadendla S."/>
            <person name="Sichtig H."/>
        </authorList>
    </citation>
    <scope>NUCLEOTIDE SEQUENCE</scope>
    <source>
        <strain evidence="1">FDAARGOS_390</strain>
    </source>
</reference>
<dbReference type="EMBL" id="PDDY01000002">
    <property type="protein sequence ID" value="PEH40523.1"/>
    <property type="molecule type" value="Genomic_DNA"/>
</dbReference>
<geneLocation type="plasmid" evidence="2 4">
    <name>unnamed2</name>
</geneLocation>
<dbReference type="AlphaFoldDB" id="A0A2A7SAR1"/>
<dbReference type="Proteomes" id="UP001059745">
    <property type="component" value="Plasmid unnamed2"/>
</dbReference>
<protein>
    <submittedName>
        <fullName evidence="1">Uncharacterized protein</fullName>
    </submittedName>
</protein>
<organism evidence="1 3">
    <name type="scientific">Burkholderia gladioli</name>
    <name type="common">Pseudomonas marginata</name>
    <name type="synonym">Phytomonas marginata</name>
    <dbReference type="NCBI Taxonomy" id="28095"/>
    <lineage>
        <taxon>Bacteria</taxon>
        <taxon>Pseudomonadati</taxon>
        <taxon>Pseudomonadota</taxon>
        <taxon>Betaproteobacteria</taxon>
        <taxon>Burkholderiales</taxon>
        <taxon>Burkholderiaceae</taxon>
        <taxon>Burkholderia</taxon>
    </lineage>
</organism>
<evidence type="ECO:0000313" key="1">
    <source>
        <dbReference type="EMBL" id="PEH40523.1"/>
    </source>
</evidence>
<evidence type="ECO:0000313" key="4">
    <source>
        <dbReference type="Proteomes" id="UP001059745"/>
    </source>
</evidence>
<dbReference type="RefSeq" id="WP_098153231.1">
    <property type="nucleotide sequence ID" value="NZ_CADEXJ010000019.1"/>
</dbReference>